<dbReference type="EMBL" id="JACRVF010000001">
    <property type="protein sequence ID" value="MBC5992105.1"/>
    <property type="molecule type" value="Genomic_DNA"/>
</dbReference>
<dbReference type="Proteomes" id="UP000603640">
    <property type="component" value="Unassembled WGS sequence"/>
</dbReference>
<dbReference type="GO" id="GO:0005886">
    <property type="term" value="C:plasma membrane"/>
    <property type="evidence" value="ECO:0007669"/>
    <property type="project" value="UniProtKB-SubCell"/>
</dbReference>
<name>A0A923N7W7_9BACT</name>
<sequence>MIHSISSRIKLITSNVDDVLLLKNFIYMGILQGTNYLLPLITVPYIARIISPDHFGLVSYSQALITYSTILIHYGFDYTSTREIATKKNNTQYISTVFSNTIYTKFLIFLICIVVFIPLVLFVPKFSENSEIYLVTFLINIGAVLVPNWLFQGMEKLKYLAYFNLFIKAIFTLLIFVLVKNDGDYLLIPLSSAIGQIVVGIICFWWSIKYFNLNPLLPKIIDVIKLVKEGFPIFASSIAVNIYTTTNLIVLGFLATDQVVGIYSASSKLILVFVSGIMMPVGLALFPYIGKKLHESRESGMVALRAAIIIVGSVTFVLSILIYTFSDLIVHLVYGQEYIAASNSLKVLSFLPFIIGLNNILGTQGVLNLKMDKEFLAVTSIGAVCSILLNYTLIPLFAEIGTATAWVVTEVIITITFYIILYKKGLRLI</sequence>
<evidence type="ECO:0000256" key="6">
    <source>
        <dbReference type="SAM" id="Phobius"/>
    </source>
</evidence>
<evidence type="ECO:0000256" key="1">
    <source>
        <dbReference type="ARBA" id="ARBA00004651"/>
    </source>
</evidence>
<feature type="transmembrane region" description="Helical" evidence="6">
    <location>
        <begin position="185"/>
        <end position="208"/>
    </location>
</feature>
<gene>
    <name evidence="7" type="ORF">H8S84_04560</name>
</gene>
<evidence type="ECO:0000256" key="2">
    <source>
        <dbReference type="ARBA" id="ARBA00022475"/>
    </source>
</evidence>
<keyword evidence="2" id="KW-1003">Cell membrane</keyword>
<feature type="transmembrane region" description="Helical" evidence="6">
    <location>
        <begin position="132"/>
        <end position="151"/>
    </location>
</feature>
<evidence type="ECO:0000256" key="3">
    <source>
        <dbReference type="ARBA" id="ARBA00022692"/>
    </source>
</evidence>
<proteinExistence type="predicted"/>
<dbReference type="RefSeq" id="WP_187066065.1">
    <property type="nucleotide sequence ID" value="NZ_JACRVF010000001.1"/>
</dbReference>
<feature type="transmembrane region" description="Helical" evidence="6">
    <location>
        <begin position="345"/>
        <end position="363"/>
    </location>
</feature>
<organism evidence="7 8">
    <name type="scientific">Pontibacter cellulosilyticus</name>
    <dbReference type="NCBI Taxonomy" id="1720253"/>
    <lineage>
        <taxon>Bacteria</taxon>
        <taxon>Pseudomonadati</taxon>
        <taxon>Bacteroidota</taxon>
        <taxon>Cytophagia</taxon>
        <taxon>Cytophagales</taxon>
        <taxon>Hymenobacteraceae</taxon>
        <taxon>Pontibacter</taxon>
    </lineage>
</organism>
<dbReference type="Pfam" id="PF01943">
    <property type="entry name" value="Polysacc_synt"/>
    <property type="match status" value="1"/>
</dbReference>
<dbReference type="PANTHER" id="PTHR30250">
    <property type="entry name" value="PST FAMILY PREDICTED COLANIC ACID TRANSPORTER"/>
    <property type="match status" value="1"/>
</dbReference>
<feature type="transmembrane region" description="Helical" evidence="6">
    <location>
        <begin position="269"/>
        <end position="290"/>
    </location>
</feature>
<feature type="transmembrane region" description="Helical" evidence="6">
    <location>
        <begin position="106"/>
        <end position="126"/>
    </location>
</feature>
<dbReference type="AlphaFoldDB" id="A0A923N7W7"/>
<feature type="transmembrane region" description="Helical" evidence="6">
    <location>
        <begin position="229"/>
        <end position="254"/>
    </location>
</feature>
<keyword evidence="8" id="KW-1185">Reference proteome</keyword>
<feature type="transmembrane region" description="Helical" evidence="6">
    <location>
        <begin position="403"/>
        <end position="422"/>
    </location>
</feature>
<dbReference type="CDD" id="cd13128">
    <property type="entry name" value="MATE_Wzx_like"/>
    <property type="match status" value="1"/>
</dbReference>
<comment type="caution">
    <text evidence="7">The sequence shown here is derived from an EMBL/GenBank/DDBJ whole genome shotgun (WGS) entry which is preliminary data.</text>
</comment>
<keyword evidence="3 6" id="KW-0812">Transmembrane</keyword>
<evidence type="ECO:0000313" key="8">
    <source>
        <dbReference type="Proteomes" id="UP000603640"/>
    </source>
</evidence>
<feature type="transmembrane region" description="Helical" evidence="6">
    <location>
        <begin position="160"/>
        <end position="179"/>
    </location>
</feature>
<dbReference type="InterPro" id="IPR002797">
    <property type="entry name" value="Polysacc_synth"/>
</dbReference>
<dbReference type="InterPro" id="IPR050833">
    <property type="entry name" value="Poly_Biosynth_Transport"/>
</dbReference>
<evidence type="ECO:0000256" key="4">
    <source>
        <dbReference type="ARBA" id="ARBA00022989"/>
    </source>
</evidence>
<evidence type="ECO:0000313" key="7">
    <source>
        <dbReference type="EMBL" id="MBC5992105.1"/>
    </source>
</evidence>
<reference evidence="7" key="1">
    <citation type="submission" date="2020-08" db="EMBL/GenBank/DDBJ databases">
        <title>Pontibacter sp. SD6 16S ribosomal RNA gene Genome sequencing and assembly.</title>
        <authorList>
            <person name="Kang M."/>
        </authorList>
    </citation>
    <scope>NUCLEOTIDE SEQUENCE</scope>
    <source>
        <strain evidence="7">SD6</strain>
    </source>
</reference>
<evidence type="ECO:0000256" key="5">
    <source>
        <dbReference type="ARBA" id="ARBA00023136"/>
    </source>
</evidence>
<comment type="subcellular location">
    <subcellularLocation>
        <location evidence="1">Cell membrane</location>
        <topology evidence="1">Multi-pass membrane protein</topology>
    </subcellularLocation>
</comment>
<accession>A0A923N7W7</accession>
<feature type="transmembrane region" description="Helical" evidence="6">
    <location>
        <begin position="375"/>
        <end position="397"/>
    </location>
</feature>
<keyword evidence="5 6" id="KW-0472">Membrane</keyword>
<protein>
    <submittedName>
        <fullName evidence="7">Flippase</fullName>
    </submittedName>
</protein>
<feature type="transmembrane region" description="Helical" evidence="6">
    <location>
        <begin position="302"/>
        <end position="325"/>
    </location>
</feature>
<dbReference type="PANTHER" id="PTHR30250:SF11">
    <property type="entry name" value="O-ANTIGEN TRANSPORTER-RELATED"/>
    <property type="match status" value="1"/>
</dbReference>
<keyword evidence="4 6" id="KW-1133">Transmembrane helix</keyword>